<feature type="compositionally biased region" description="Low complexity" evidence="1">
    <location>
        <begin position="40"/>
        <end position="54"/>
    </location>
</feature>
<dbReference type="Pfam" id="PF08737">
    <property type="entry name" value="Rgp1"/>
    <property type="match status" value="1"/>
</dbReference>
<dbReference type="EMBL" id="JAVFKD010000001">
    <property type="protein sequence ID" value="KAK5997973.1"/>
    <property type="molecule type" value="Genomic_DNA"/>
</dbReference>
<organism evidence="2 3">
    <name type="scientific">Cladobotryum mycophilum</name>
    <dbReference type="NCBI Taxonomy" id="491253"/>
    <lineage>
        <taxon>Eukaryota</taxon>
        <taxon>Fungi</taxon>
        <taxon>Dikarya</taxon>
        <taxon>Ascomycota</taxon>
        <taxon>Pezizomycotina</taxon>
        <taxon>Sordariomycetes</taxon>
        <taxon>Hypocreomycetidae</taxon>
        <taxon>Hypocreales</taxon>
        <taxon>Hypocreaceae</taxon>
        <taxon>Cladobotryum</taxon>
    </lineage>
</organism>
<dbReference type="Proteomes" id="UP001338125">
    <property type="component" value="Unassembled WGS sequence"/>
</dbReference>
<accession>A0ABR0T0M2</accession>
<evidence type="ECO:0000313" key="3">
    <source>
        <dbReference type="Proteomes" id="UP001338125"/>
    </source>
</evidence>
<reference evidence="2 3" key="1">
    <citation type="submission" date="2024-01" db="EMBL/GenBank/DDBJ databases">
        <title>Complete genome of Cladobotryum mycophilum ATHUM6906.</title>
        <authorList>
            <person name="Christinaki A.C."/>
            <person name="Myridakis A.I."/>
            <person name="Kouvelis V.N."/>
        </authorList>
    </citation>
    <scope>NUCLEOTIDE SEQUENCE [LARGE SCALE GENOMIC DNA]</scope>
    <source>
        <strain evidence="2 3">ATHUM6906</strain>
    </source>
</reference>
<dbReference type="PANTHER" id="PTHR12507">
    <property type="entry name" value="REDUCED GROWTH PHENOTYPE 1 RGP1, YEAST -RELATED"/>
    <property type="match status" value="1"/>
</dbReference>
<feature type="compositionally biased region" description="Polar residues" evidence="1">
    <location>
        <begin position="209"/>
        <end position="229"/>
    </location>
</feature>
<feature type="compositionally biased region" description="Polar residues" evidence="1">
    <location>
        <begin position="94"/>
        <end position="112"/>
    </location>
</feature>
<evidence type="ECO:0000256" key="1">
    <source>
        <dbReference type="SAM" id="MobiDB-lite"/>
    </source>
</evidence>
<name>A0ABR0T0M2_9HYPO</name>
<feature type="compositionally biased region" description="Polar residues" evidence="1">
    <location>
        <begin position="68"/>
        <end position="82"/>
    </location>
</feature>
<proteinExistence type="predicted"/>
<feature type="compositionally biased region" description="Basic and acidic residues" evidence="1">
    <location>
        <begin position="140"/>
        <end position="152"/>
    </location>
</feature>
<gene>
    <name evidence="2" type="ORF">PT974_00341</name>
</gene>
<dbReference type="InterPro" id="IPR014848">
    <property type="entry name" value="Rgp1"/>
</dbReference>
<feature type="compositionally biased region" description="Polar residues" evidence="1">
    <location>
        <begin position="179"/>
        <end position="195"/>
    </location>
</feature>
<keyword evidence="3" id="KW-1185">Reference proteome</keyword>
<evidence type="ECO:0000313" key="2">
    <source>
        <dbReference type="EMBL" id="KAK5997973.1"/>
    </source>
</evidence>
<protein>
    <submittedName>
        <fullName evidence="2">RAB6A-GEF complex partner protein 2</fullName>
    </submittedName>
</protein>
<feature type="compositionally biased region" description="Low complexity" evidence="1">
    <location>
        <begin position="129"/>
        <end position="139"/>
    </location>
</feature>
<feature type="region of interest" description="Disordered" evidence="1">
    <location>
        <begin position="39"/>
        <end position="270"/>
    </location>
</feature>
<feature type="compositionally biased region" description="Basic residues" evidence="1">
    <location>
        <begin position="153"/>
        <end position="162"/>
    </location>
</feature>
<comment type="caution">
    <text evidence="2">The sequence shown here is derived from an EMBL/GenBank/DDBJ whole genome shotgun (WGS) entry which is preliminary data.</text>
</comment>
<sequence length="794" mass="85717">MSADGSSNIRVFIHWRDQTVFAGEEVKCTITFRNVAQDPNQQQNQSAHGHQQSQSERHRFASPLQGRNKASSNRTPPLSNASGRGHRRAALSLSVPSATTRSRTGSIQWHQPSSAANSSRSNHAHKRSVSIVSIGSTSTIDDHHLQRHDAPPRPHRPRHGHNRASSLQISSRGPPATPATPQGSFSQRHASSPLANASYPPDRFGRVDSGSNSPRPNTAAQRRSPRTSPNPMPEFRFPAGPPSDSEGPQSPQRGTGNGLLSPRPGPSDANAISIRLKDQSIPERPALTARILSSTSMAGGTPRSSGEFYSLSNNSSETLASEYVTQPVARGHGRPQVRRGSLMAAPVQSRTPESIMMGFAQIQGSFSLDSSLVSLAPFEQVKKKAVVGGRGGGVVGIESNRRENGLLRSFGFGGITNSLGDFLGGGELSTIKEMRGAANTKSVPILSTPQSILFVDLHLAPGESRAYEYTFRLPRGLPPTHKGKAIKISYSLVIGTQRAGGAKEQQVRTVEIPFRILGSVDSYGEIPEHDLMNPYILLRDLAQVKTLGKGVKGHHQRERASSTAATGMNDFLIYVDELATRSRDEAGGGLLSPTADANSRRQSVVFEESNSVKEAIRLAIMRSNMTAEGQQSPNRFEIARNGQRVGVVMLTRPAYRLGEVVTMVIDFTDADVPCYAVHATLESTEKVDSSLAIRSESSIQRVTRKVYAASSEATLYTRRVVFTPTIPISATPDFITTGVTFEWKDEKGGLVLVAVENLACESFDVLVPLRVYGAVGTGLERLERDEASEEGLVV</sequence>